<evidence type="ECO:0000313" key="1">
    <source>
        <dbReference type="EMBL" id="KAI5664609.1"/>
    </source>
</evidence>
<reference evidence="2" key="1">
    <citation type="journal article" date="2023" name="Nat. Plants">
        <title>Single-cell RNA sequencing provides a high-resolution roadmap for understanding the multicellular compartmentation of specialized metabolism.</title>
        <authorList>
            <person name="Sun S."/>
            <person name="Shen X."/>
            <person name="Li Y."/>
            <person name="Li Y."/>
            <person name="Wang S."/>
            <person name="Li R."/>
            <person name="Zhang H."/>
            <person name="Shen G."/>
            <person name="Guo B."/>
            <person name="Wei J."/>
            <person name="Xu J."/>
            <person name="St-Pierre B."/>
            <person name="Chen S."/>
            <person name="Sun C."/>
        </authorList>
    </citation>
    <scope>NUCLEOTIDE SEQUENCE [LARGE SCALE GENOMIC DNA]</scope>
</reference>
<organism evidence="1 2">
    <name type="scientific">Catharanthus roseus</name>
    <name type="common">Madagascar periwinkle</name>
    <name type="synonym">Vinca rosea</name>
    <dbReference type="NCBI Taxonomy" id="4058"/>
    <lineage>
        <taxon>Eukaryota</taxon>
        <taxon>Viridiplantae</taxon>
        <taxon>Streptophyta</taxon>
        <taxon>Embryophyta</taxon>
        <taxon>Tracheophyta</taxon>
        <taxon>Spermatophyta</taxon>
        <taxon>Magnoliopsida</taxon>
        <taxon>eudicotyledons</taxon>
        <taxon>Gunneridae</taxon>
        <taxon>Pentapetalae</taxon>
        <taxon>asterids</taxon>
        <taxon>lamiids</taxon>
        <taxon>Gentianales</taxon>
        <taxon>Apocynaceae</taxon>
        <taxon>Rauvolfioideae</taxon>
        <taxon>Vinceae</taxon>
        <taxon>Catharanthinae</taxon>
        <taxon>Catharanthus</taxon>
    </lineage>
</organism>
<protein>
    <submittedName>
        <fullName evidence="1">Uncharacterized protein</fullName>
    </submittedName>
</protein>
<accession>A0ACC0AVN4</accession>
<keyword evidence="2" id="KW-1185">Reference proteome</keyword>
<name>A0ACC0AVN4_CATRO</name>
<gene>
    <name evidence="1" type="ORF">M9H77_23932</name>
</gene>
<comment type="caution">
    <text evidence="1">The sequence shown here is derived from an EMBL/GenBank/DDBJ whole genome shotgun (WGS) entry which is preliminary data.</text>
</comment>
<dbReference type="EMBL" id="CM044705">
    <property type="protein sequence ID" value="KAI5664609.1"/>
    <property type="molecule type" value="Genomic_DNA"/>
</dbReference>
<proteinExistence type="predicted"/>
<dbReference type="Proteomes" id="UP001060085">
    <property type="component" value="Linkage Group LG05"/>
</dbReference>
<evidence type="ECO:0000313" key="2">
    <source>
        <dbReference type="Proteomes" id="UP001060085"/>
    </source>
</evidence>
<sequence length="448" mass="49353">MNFCRIVIFLLYIYCWISAKPILSNNSFLSKEGSSQIPSEFLNIAKRSEMFEWMVKVRRTLHENPELGFEEFETSKLIRTELDKMGIPYKYPIAVTGIVGFIGTGKPPFVAIRADMDALAMQEGVEWEHKSQVPGKMHACGHDAHVAMLLCAAKMLQEFKDELKGTVLLVFQPAEEGGGGAKKMLEAGILEHVEAIFALHVASRYPIGTVTTKPGPILAGGGFFEAVISGKGGHAAIPHHTIDPILAASNIIVSLQHLISREADPLDSQVVTIGKIKGGSAFNVIPDSVTIGGTFRAFSKHSFLQLRRRIEEVIVSQAAVLRCNASVVFDTNEQPFYPETVNNNDLHNHFLKVAGNMVGAKNIIEAKPRMGMEDFSFFAEAIPGYFYYVGMLNESQGHLESGHSPYFKVNEDVLPYGAALHASLATTYLLEHNLELSLQERESSSDEL</sequence>